<evidence type="ECO:0000256" key="4">
    <source>
        <dbReference type="ARBA" id="ARBA00023203"/>
    </source>
</evidence>
<sequence length="115" mass="12465">MKDFEEPGSLAPTVIQGEPGAGAAIRGKKLLLFYPSILHTQMFYSTFLINPFIDNDLSEPQQSISIKINCQGAGGITVKKTNQALVIGSCEEPLIQGQCNMIVERLGDDLIEQGL</sequence>
<gene>
    <name evidence="6" type="ORF">D0Y65_032726</name>
</gene>
<accession>A0A445IET2</accession>
<dbReference type="AlphaFoldDB" id="A0A445IET2"/>
<evidence type="ECO:0000313" key="7">
    <source>
        <dbReference type="Proteomes" id="UP000289340"/>
    </source>
</evidence>
<evidence type="ECO:0000256" key="3">
    <source>
        <dbReference type="ARBA" id="ARBA00022490"/>
    </source>
</evidence>
<evidence type="ECO:0000256" key="5">
    <source>
        <dbReference type="ARBA" id="ARBA00023212"/>
    </source>
</evidence>
<dbReference type="Gene3D" id="3.30.450.30">
    <property type="entry name" value="Dynein light chain 2a, cytoplasmic"/>
    <property type="match status" value="1"/>
</dbReference>
<dbReference type="PANTHER" id="PTHR11604">
    <property type="entry name" value="PROFILIN"/>
    <property type="match status" value="1"/>
</dbReference>
<keyword evidence="3" id="KW-0963">Cytoplasm</keyword>
<dbReference type="Pfam" id="PF00235">
    <property type="entry name" value="Profilin"/>
    <property type="match status" value="1"/>
</dbReference>
<reference evidence="6 7" key="1">
    <citation type="submission" date="2018-09" db="EMBL/GenBank/DDBJ databases">
        <title>A high-quality reference genome of wild soybean provides a powerful tool to mine soybean genomes.</title>
        <authorList>
            <person name="Xie M."/>
            <person name="Chung C.Y.L."/>
            <person name="Li M.-W."/>
            <person name="Wong F.-L."/>
            <person name="Chan T.-F."/>
            <person name="Lam H.-M."/>
        </authorList>
    </citation>
    <scope>NUCLEOTIDE SEQUENCE [LARGE SCALE GENOMIC DNA]</scope>
    <source>
        <strain evidence="7">cv. W05</strain>
        <tissue evidence="6">Hypocotyl of etiolated seedlings</tissue>
    </source>
</reference>
<dbReference type="PRINTS" id="PR00392">
    <property type="entry name" value="PROFILIN"/>
</dbReference>
<evidence type="ECO:0000313" key="6">
    <source>
        <dbReference type="EMBL" id="RZB84553.1"/>
    </source>
</evidence>
<dbReference type="InterPro" id="IPR048278">
    <property type="entry name" value="PFN"/>
</dbReference>
<name>A0A445IET2_GLYSO</name>
<comment type="caution">
    <text evidence="6">The sequence shown here is derived from an EMBL/GenBank/DDBJ whole genome shotgun (WGS) entry which is preliminary data.</text>
</comment>
<keyword evidence="7" id="KW-1185">Reference proteome</keyword>
<organism evidence="6 7">
    <name type="scientific">Glycine soja</name>
    <name type="common">Wild soybean</name>
    <dbReference type="NCBI Taxonomy" id="3848"/>
    <lineage>
        <taxon>Eukaryota</taxon>
        <taxon>Viridiplantae</taxon>
        <taxon>Streptophyta</taxon>
        <taxon>Embryophyta</taxon>
        <taxon>Tracheophyta</taxon>
        <taxon>Spermatophyta</taxon>
        <taxon>Magnoliopsida</taxon>
        <taxon>eudicotyledons</taxon>
        <taxon>Gunneridae</taxon>
        <taxon>Pentapetalae</taxon>
        <taxon>rosids</taxon>
        <taxon>fabids</taxon>
        <taxon>Fabales</taxon>
        <taxon>Fabaceae</taxon>
        <taxon>Papilionoideae</taxon>
        <taxon>50 kb inversion clade</taxon>
        <taxon>NPAAA clade</taxon>
        <taxon>indigoferoid/millettioid clade</taxon>
        <taxon>Phaseoleae</taxon>
        <taxon>Glycine</taxon>
        <taxon>Glycine subgen. Soja</taxon>
    </lineage>
</organism>
<dbReference type="GO" id="GO:0005856">
    <property type="term" value="C:cytoskeleton"/>
    <property type="evidence" value="ECO:0007669"/>
    <property type="project" value="UniProtKB-SubCell"/>
</dbReference>
<dbReference type="GO" id="GO:0003785">
    <property type="term" value="F:actin monomer binding"/>
    <property type="evidence" value="ECO:0007669"/>
    <property type="project" value="TreeGrafter"/>
</dbReference>
<evidence type="ECO:0000256" key="2">
    <source>
        <dbReference type="ARBA" id="ARBA00010058"/>
    </source>
</evidence>
<dbReference type="PANTHER" id="PTHR11604:SF49">
    <property type="entry name" value="PROFILIN-2"/>
    <property type="match status" value="1"/>
</dbReference>
<dbReference type="InterPro" id="IPR005455">
    <property type="entry name" value="PFN_euk"/>
</dbReference>
<keyword evidence="5" id="KW-0206">Cytoskeleton</keyword>
<evidence type="ECO:0000256" key="1">
    <source>
        <dbReference type="ARBA" id="ARBA00004245"/>
    </source>
</evidence>
<dbReference type="SUPFAM" id="SSF55770">
    <property type="entry name" value="Profilin (actin-binding protein)"/>
    <property type="match status" value="1"/>
</dbReference>
<dbReference type="Proteomes" id="UP000289340">
    <property type="component" value="Chromosome 11"/>
</dbReference>
<proteinExistence type="inferred from homology"/>
<protein>
    <submittedName>
        <fullName evidence="6">Profilin-4</fullName>
    </submittedName>
</protein>
<keyword evidence="4" id="KW-0009">Actin-binding</keyword>
<comment type="similarity">
    <text evidence="2">Belongs to the profilin family.</text>
</comment>
<dbReference type="EMBL" id="QZWG01000011">
    <property type="protein sequence ID" value="RZB84553.1"/>
    <property type="molecule type" value="Genomic_DNA"/>
</dbReference>
<dbReference type="InterPro" id="IPR036140">
    <property type="entry name" value="PFN_sf"/>
</dbReference>
<dbReference type="GO" id="GO:0005938">
    <property type="term" value="C:cell cortex"/>
    <property type="evidence" value="ECO:0007669"/>
    <property type="project" value="TreeGrafter"/>
</dbReference>
<comment type="subcellular location">
    <subcellularLocation>
        <location evidence="1">Cytoplasm</location>
        <location evidence="1">Cytoskeleton</location>
    </subcellularLocation>
</comment>